<gene>
    <name evidence="1" type="ORF">SDC9_204286</name>
</gene>
<evidence type="ECO:0000313" key="1">
    <source>
        <dbReference type="EMBL" id="MPN56596.1"/>
    </source>
</evidence>
<comment type="caution">
    <text evidence="1">The sequence shown here is derived from an EMBL/GenBank/DDBJ whole genome shotgun (WGS) entry which is preliminary data.</text>
</comment>
<organism evidence="1">
    <name type="scientific">bioreactor metagenome</name>
    <dbReference type="NCBI Taxonomy" id="1076179"/>
    <lineage>
        <taxon>unclassified sequences</taxon>
        <taxon>metagenomes</taxon>
        <taxon>ecological metagenomes</taxon>
    </lineage>
</organism>
<proteinExistence type="predicted"/>
<protein>
    <submittedName>
        <fullName evidence="1">Uncharacterized protein</fullName>
    </submittedName>
</protein>
<dbReference type="EMBL" id="VSSQ01127111">
    <property type="protein sequence ID" value="MPN56596.1"/>
    <property type="molecule type" value="Genomic_DNA"/>
</dbReference>
<dbReference type="AlphaFoldDB" id="A0A645IZG4"/>
<name>A0A645IZG4_9ZZZZ</name>
<accession>A0A645IZG4</accession>
<sequence length="47" mass="5736">MIDDLEHRSYDRIQKNFGDLKDEDFNLVMQVIEKMHRILEVSEKVTR</sequence>
<reference evidence="1" key="1">
    <citation type="submission" date="2019-08" db="EMBL/GenBank/DDBJ databases">
        <authorList>
            <person name="Kucharzyk K."/>
            <person name="Murdoch R.W."/>
            <person name="Higgins S."/>
            <person name="Loffler F."/>
        </authorList>
    </citation>
    <scope>NUCLEOTIDE SEQUENCE</scope>
</reference>